<evidence type="ECO:0000313" key="3">
    <source>
        <dbReference type="EMBL" id="KAJ7621027.1"/>
    </source>
</evidence>
<feature type="domain" description="Alpha/beta hydrolase fold-3" evidence="2">
    <location>
        <begin position="79"/>
        <end position="273"/>
    </location>
</feature>
<dbReference type="InterPro" id="IPR050300">
    <property type="entry name" value="GDXG_lipolytic_enzyme"/>
</dbReference>
<dbReference type="SUPFAM" id="SSF53474">
    <property type="entry name" value="alpha/beta-Hydrolases"/>
    <property type="match status" value="1"/>
</dbReference>
<dbReference type="InterPro" id="IPR029058">
    <property type="entry name" value="AB_hydrolase_fold"/>
</dbReference>
<dbReference type="Gene3D" id="3.40.50.1820">
    <property type="entry name" value="alpha/beta hydrolase"/>
    <property type="match status" value="1"/>
</dbReference>
<accession>A0AAD7BHD2</accession>
<dbReference type="GO" id="GO:0016787">
    <property type="term" value="F:hydrolase activity"/>
    <property type="evidence" value="ECO:0007669"/>
    <property type="project" value="UniProtKB-KW"/>
</dbReference>
<evidence type="ECO:0000256" key="1">
    <source>
        <dbReference type="ARBA" id="ARBA00022801"/>
    </source>
</evidence>
<reference evidence="3" key="1">
    <citation type="submission" date="2023-03" db="EMBL/GenBank/DDBJ databases">
        <title>Massive genome expansion in bonnet fungi (Mycena s.s.) driven by repeated elements and novel gene families across ecological guilds.</title>
        <authorList>
            <consortium name="Lawrence Berkeley National Laboratory"/>
            <person name="Harder C.B."/>
            <person name="Miyauchi S."/>
            <person name="Viragh M."/>
            <person name="Kuo A."/>
            <person name="Thoen E."/>
            <person name="Andreopoulos B."/>
            <person name="Lu D."/>
            <person name="Skrede I."/>
            <person name="Drula E."/>
            <person name="Henrissat B."/>
            <person name="Morin E."/>
            <person name="Kohler A."/>
            <person name="Barry K."/>
            <person name="LaButti K."/>
            <person name="Morin E."/>
            <person name="Salamov A."/>
            <person name="Lipzen A."/>
            <person name="Mereny Z."/>
            <person name="Hegedus B."/>
            <person name="Baldrian P."/>
            <person name="Stursova M."/>
            <person name="Weitz H."/>
            <person name="Taylor A."/>
            <person name="Grigoriev I.V."/>
            <person name="Nagy L.G."/>
            <person name="Martin F."/>
            <person name="Kauserud H."/>
        </authorList>
    </citation>
    <scope>NUCLEOTIDE SEQUENCE</scope>
    <source>
        <strain evidence="3">9284</strain>
    </source>
</reference>
<keyword evidence="1 3" id="KW-0378">Hydrolase</keyword>
<dbReference type="EMBL" id="JARKIF010000016">
    <property type="protein sequence ID" value="KAJ7621027.1"/>
    <property type="molecule type" value="Genomic_DNA"/>
</dbReference>
<dbReference type="Pfam" id="PF07859">
    <property type="entry name" value="Abhydrolase_3"/>
    <property type="match status" value="1"/>
</dbReference>
<gene>
    <name evidence="3" type="ORF">FB45DRAFT_133088</name>
</gene>
<organism evidence="3 4">
    <name type="scientific">Roridomyces roridus</name>
    <dbReference type="NCBI Taxonomy" id="1738132"/>
    <lineage>
        <taxon>Eukaryota</taxon>
        <taxon>Fungi</taxon>
        <taxon>Dikarya</taxon>
        <taxon>Basidiomycota</taxon>
        <taxon>Agaricomycotina</taxon>
        <taxon>Agaricomycetes</taxon>
        <taxon>Agaricomycetidae</taxon>
        <taxon>Agaricales</taxon>
        <taxon>Marasmiineae</taxon>
        <taxon>Mycenaceae</taxon>
        <taxon>Roridomyces</taxon>
    </lineage>
</organism>
<keyword evidence="4" id="KW-1185">Reference proteome</keyword>
<evidence type="ECO:0000259" key="2">
    <source>
        <dbReference type="Pfam" id="PF07859"/>
    </source>
</evidence>
<sequence length="305" mass="33604">MPPPRQHPWSIEFICRYIVTRILRLFVSIQFWLNPFPPFNNPNVVRTEDFVPSRDKGRDIRVRWYRPISAAKDKILPVLVHFHGSGFMLPLFGQDEGWCASVAEHAQMLVVDADYRKAPENPFPLALEDAEDVVQHVLASVAHTTLSLGGFSAGGSLAFGLTNTFGSRVHSIACFYPSLDAAADTAAQTDDPFLPPVMVSHIYACYMTPGTAWDNPRLSPAFVPTKDMPPHVWIAAGSKDPLHDAANAFVARLQREGHPDATFVSVAGQRHGFDRSAAGSVSLSPLGQEKHDEAIAFLKKNSGHR</sequence>
<protein>
    <submittedName>
        <fullName evidence="3">Alpha/Beta hydrolase protein</fullName>
    </submittedName>
</protein>
<comment type="caution">
    <text evidence="3">The sequence shown here is derived from an EMBL/GenBank/DDBJ whole genome shotgun (WGS) entry which is preliminary data.</text>
</comment>
<dbReference type="PANTHER" id="PTHR48081:SF3">
    <property type="entry name" value="ALPHA_BETA HYDROLASE FOLD-3 DOMAIN-CONTAINING PROTEIN"/>
    <property type="match status" value="1"/>
</dbReference>
<dbReference type="InterPro" id="IPR013094">
    <property type="entry name" value="AB_hydrolase_3"/>
</dbReference>
<evidence type="ECO:0000313" key="4">
    <source>
        <dbReference type="Proteomes" id="UP001221142"/>
    </source>
</evidence>
<dbReference type="PANTHER" id="PTHR48081">
    <property type="entry name" value="AB HYDROLASE SUPERFAMILY PROTEIN C4A8.06C"/>
    <property type="match status" value="1"/>
</dbReference>
<proteinExistence type="predicted"/>
<name>A0AAD7BHD2_9AGAR</name>
<dbReference type="Proteomes" id="UP001221142">
    <property type="component" value="Unassembled WGS sequence"/>
</dbReference>
<dbReference type="AlphaFoldDB" id="A0AAD7BHD2"/>